<keyword evidence="1" id="KW-0472">Membrane</keyword>
<name>A0A0R1EZ01_LACZE</name>
<evidence type="ECO:0000313" key="2">
    <source>
        <dbReference type="EMBL" id="KRK13027.1"/>
    </source>
</evidence>
<organism evidence="2 3">
    <name type="scientific">Lacticaseibacillus zeae DSM 20178 = KCTC 3804</name>
    <dbReference type="NCBI Taxonomy" id="1423816"/>
    <lineage>
        <taxon>Bacteria</taxon>
        <taxon>Bacillati</taxon>
        <taxon>Bacillota</taxon>
        <taxon>Bacilli</taxon>
        <taxon>Lactobacillales</taxon>
        <taxon>Lactobacillaceae</taxon>
        <taxon>Lacticaseibacillus</taxon>
    </lineage>
</organism>
<sequence length="56" mass="6053">MTSDKWRPLVVTLIVIAAIFAALFILEVFNNGGGMGITHGSMTRGISSWHMGGCMR</sequence>
<feature type="transmembrane region" description="Helical" evidence="1">
    <location>
        <begin position="6"/>
        <end position="26"/>
    </location>
</feature>
<dbReference type="AlphaFoldDB" id="A0A0R1EZ01"/>
<evidence type="ECO:0000256" key="1">
    <source>
        <dbReference type="SAM" id="Phobius"/>
    </source>
</evidence>
<dbReference type="PATRIC" id="fig|1423816.3.peg.2267"/>
<dbReference type="Proteomes" id="UP000051984">
    <property type="component" value="Unassembled WGS sequence"/>
</dbReference>
<gene>
    <name evidence="2" type="ORF">FD51_GL002187</name>
</gene>
<accession>A0A0R1EZ01</accession>
<keyword evidence="1" id="KW-0812">Transmembrane</keyword>
<proteinExistence type="predicted"/>
<reference evidence="2 3" key="1">
    <citation type="journal article" date="2015" name="Genome Announc.">
        <title>Expanding the biotechnology potential of lactobacilli through comparative genomics of 213 strains and associated genera.</title>
        <authorList>
            <person name="Sun Z."/>
            <person name="Harris H.M."/>
            <person name="McCann A."/>
            <person name="Guo C."/>
            <person name="Argimon S."/>
            <person name="Zhang W."/>
            <person name="Yang X."/>
            <person name="Jeffery I.B."/>
            <person name="Cooney J.C."/>
            <person name="Kagawa T.F."/>
            <person name="Liu W."/>
            <person name="Song Y."/>
            <person name="Salvetti E."/>
            <person name="Wrobel A."/>
            <person name="Rasinkangas P."/>
            <person name="Parkhill J."/>
            <person name="Rea M.C."/>
            <person name="O'Sullivan O."/>
            <person name="Ritari J."/>
            <person name="Douillard F.P."/>
            <person name="Paul Ross R."/>
            <person name="Yang R."/>
            <person name="Briner A.E."/>
            <person name="Felis G.E."/>
            <person name="de Vos W.M."/>
            <person name="Barrangou R."/>
            <person name="Klaenhammer T.R."/>
            <person name="Caufield P.W."/>
            <person name="Cui Y."/>
            <person name="Zhang H."/>
            <person name="O'Toole P.W."/>
        </authorList>
    </citation>
    <scope>NUCLEOTIDE SEQUENCE [LARGE SCALE GENOMIC DNA]</scope>
    <source>
        <strain evidence="2 3">DSM 20178</strain>
    </source>
</reference>
<protein>
    <submittedName>
        <fullName evidence="2">Uncharacterized protein</fullName>
    </submittedName>
</protein>
<dbReference type="EMBL" id="AZCT01000003">
    <property type="protein sequence ID" value="KRK13027.1"/>
    <property type="molecule type" value="Genomic_DNA"/>
</dbReference>
<evidence type="ECO:0000313" key="3">
    <source>
        <dbReference type="Proteomes" id="UP000051984"/>
    </source>
</evidence>
<keyword evidence="1" id="KW-1133">Transmembrane helix</keyword>
<comment type="caution">
    <text evidence="2">The sequence shown here is derived from an EMBL/GenBank/DDBJ whole genome shotgun (WGS) entry which is preliminary data.</text>
</comment>
<dbReference type="RefSeq" id="WP_010489159.1">
    <property type="nucleotide sequence ID" value="NZ_AZCT01000003.1"/>
</dbReference>